<evidence type="ECO:0000313" key="3">
    <source>
        <dbReference type="Proteomes" id="UP000283644"/>
    </source>
</evidence>
<gene>
    <name evidence="2" type="ORF">D0Z08_04735</name>
</gene>
<dbReference type="OrthoDB" id="5197853at2"/>
<evidence type="ECO:0008006" key="4">
    <source>
        <dbReference type="Google" id="ProtNLM"/>
    </source>
</evidence>
<comment type="caution">
    <text evidence="2">The sequence shown here is derived from an EMBL/GenBank/DDBJ whole genome shotgun (WGS) entry which is preliminary data.</text>
</comment>
<keyword evidence="1" id="KW-0812">Transmembrane</keyword>
<protein>
    <recommendedName>
        <fullName evidence="4">Pilus assembly protein</fullName>
    </recommendedName>
</protein>
<evidence type="ECO:0000313" key="2">
    <source>
        <dbReference type="EMBL" id="RHW28460.1"/>
    </source>
</evidence>
<organism evidence="2 3">
    <name type="scientific">Nocardioides immobilis</name>
    <dbReference type="NCBI Taxonomy" id="2049295"/>
    <lineage>
        <taxon>Bacteria</taxon>
        <taxon>Bacillati</taxon>
        <taxon>Actinomycetota</taxon>
        <taxon>Actinomycetes</taxon>
        <taxon>Propionibacteriales</taxon>
        <taxon>Nocardioidaceae</taxon>
        <taxon>Nocardioides</taxon>
    </lineage>
</organism>
<keyword evidence="1" id="KW-0472">Membrane</keyword>
<evidence type="ECO:0000256" key="1">
    <source>
        <dbReference type="SAM" id="Phobius"/>
    </source>
</evidence>
<sequence>MRAHRRRSGARRTRDERGAAAVWTLIITTTAFVALLGLVGGGGELINHQVDARRAAEQAARAGADELSASAVRSGSDRVDAGDAIARARNVLHQAGWSGTVRVQGSTVIVTAAGTRHPQFLGLLGVGSVNIRETGTADAISTPDG</sequence>
<feature type="transmembrane region" description="Helical" evidence="1">
    <location>
        <begin position="20"/>
        <end position="39"/>
    </location>
</feature>
<keyword evidence="3" id="KW-1185">Reference proteome</keyword>
<accession>A0A417Y6Z0</accession>
<proteinExistence type="predicted"/>
<dbReference type="EMBL" id="QXGH01000010">
    <property type="protein sequence ID" value="RHW28460.1"/>
    <property type="molecule type" value="Genomic_DNA"/>
</dbReference>
<keyword evidence="1" id="KW-1133">Transmembrane helix</keyword>
<dbReference type="Proteomes" id="UP000283644">
    <property type="component" value="Unassembled WGS sequence"/>
</dbReference>
<name>A0A417Y6Z0_9ACTN</name>
<dbReference type="AlphaFoldDB" id="A0A417Y6Z0"/>
<reference evidence="2 3" key="1">
    <citation type="submission" date="2018-09" db="EMBL/GenBank/DDBJ databases">
        <title>Genome sequencing of Nocardioides immobilis CCTCC AB 2017083 for comparison to Nocardioides silvaticus.</title>
        <authorList>
            <person name="Li C."/>
            <person name="Wang G."/>
        </authorList>
    </citation>
    <scope>NUCLEOTIDE SEQUENCE [LARGE SCALE GENOMIC DNA]</scope>
    <source>
        <strain evidence="2 3">CCTCC AB 2017083</strain>
    </source>
</reference>